<dbReference type="AlphaFoldDB" id="A0AAN7UKA4"/>
<keyword evidence="2" id="KW-1185">Reference proteome</keyword>
<name>A0AAN7UKA4_9PEZI</name>
<organism evidence="1 2">
    <name type="scientific">Xylaria bambusicola</name>
    <dbReference type="NCBI Taxonomy" id="326684"/>
    <lineage>
        <taxon>Eukaryota</taxon>
        <taxon>Fungi</taxon>
        <taxon>Dikarya</taxon>
        <taxon>Ascomycota</taxon>
        <taxon>Pezizomycotina</taxon>
        <taxon>Sordariomycetes</taxon>
        <taxon>Xylariomycetidae</taxon>
        <taxon>Xylariales</taxon>
        <taxon>Xylariaceae</taxon>
        <taxon>Xylaria</taxon>
    </lineage>
</organism>
<dbReference type="EMBL" id="JAWHQM010000013">
    <property type="protein sequence ID" value="KAK5630072.1"/>
    <property type="molecule type" value="Genomic_DNA"/>
</dbReference>
<dbReference type="Proteomes" id="UP001305414">
    <property type="component" value="Unassembled WGS sequence"/>
</dbReference>
<comment type="caution">
    <text evidence="1">The sequence shown here is derived from an EMBL/GenBank/DDBJ whole genome shotgun (WGS) entry which is preliminary data.</text>
</comment>
<sequence>MASVSGPDYNISLNAIDFDSISAIQLRASSIQSNIRPEPIRQKPEVNYAVPQLSKTVEYDHVFNAIGTKFLKGSKTVLTLERTKPSDLDIHQIETSADITFIPADFPWVRLETTFRRDSLYLYIKRVDAQRMALALLSLPWHIESYLISRDESSICFRLLTSVSNNLQSLVSRVHRGIEYLSLGPNDKDDLREAMLSVLSNLSYYQIGRSLSHSLYKLDQVLEKINPGDRRISEMVGVLVLTGLEFTTLIRQFVRRLDRTANITIPVDCTMGAIKVPTAFGPVQEFIVNRNELWPNEVPKGILNETYTSILLASLRACLRSKMLRTGFDSKPLLSHVAGFQGPLYLS</sequence>
<proteinExistence type="predicted"/>
<gene>
    <name evidence="1" type="ORF">RRF57_005787</name>
</gene>
<evidence type="ECO:0000313" key="1">
    <source>
        <dbReference type="EMBL" id="KAK5630072.1"/>
    </source>
</evidence>
<accession>A0AAN7UKA4</accession>
<reference evidence="1 2" key="1">
    <citation type="submission" date="2023-10" db="EMBL/GenBank/DDBJ databases">
        <title>Draft genome sequence of Xylaria bambusicola isolate GMP-LS, the root and basal stem rot pathogen of sugarcane in Indonesia.</title>
        <authorList>
            <person name="Selvaraj P."/>
            <person name="Muralishankar V."/>
            <person name="Muruganantham S."/>
            <person name="Sp S."/>
            <person name="Haryani S."/>
            <person name="Lau K.J.X."/>
            <person name="Naqvi N.I."/>
        </authorList>
    </citation>
    <scope>NUCLEOTIDE SEQUENCE [LARGE SCALE GENOMIC DNA]</scope>
    <source>
        <strain evidence="1">GMP-LS</strain>
    </source>
</reference>
<evidence type="ECO:0000313" key="2">
    <source>
        <dbReference type="Proteomes" id="UP001305414"/>
    </source>
</evidence>
<protein>
    <submittedName>
        <fullName evidence="1">Uncharacterized protein</fullName>
    </submittedName>
</protein>